<comment type="caution">
    <text evidence="2">The sequence shown here is derived from an EMBL/GenBank/DDBJ whole genome shotgun (WGS) entry which is preliminary data.</text>
</comment>
<dbReference type="InParanoid" id="A0A218ZIM6"/>
<feature type="compositionally biased region" description="Basic and acidic residues" evidence="1">
    <location>
        <begin position="7"/>
        <end position="18"/>
    </location>
</feature>
<protein>
    <submittedName>
        <fullName evidence="2">Uncharacterized protein</fullName>
    </submittedName>
</protein>
<feature type="compositionally biased region" description="Basic and acidic residues" evidence="1">
    <location>
        <begin position="27"/>
        <end position="42"/>
    </location>
</feature>
<accession>A0A218ZIM6</accession>
<evidence type="ECO:0000313" key="2">
    <source>
        <dbReference type="EMBL" id="OWP07076.1"/>
    </source>
</evidence>
<sequence>MGGNPKSDSDIRLDRTLEACRGTTQKSRSDGMRGKIPEKQQNENENDSNGF</sequence>
<keyword evidence="3" id="KW-1185">Reference proteome</keyword>
<evidence type="ECO:0000256" key="1">
    <source>
        <dbReference type="SAM" id="MobiDB-lite"/>
    </source>
</evidence>
<organism evidence="2 3">
    <name type="scientific">Diplocarpon coronariae</name>
    <dbReference type="NCBI Taxonomy" id="2795749"/>
    <lineage>
        <taxon>Eukaryota</taxon>
        <taxon>Fungi</taxon>
        <taxon>Dikarya</taxon>
        <taxon>Ascomycota</taxon>
        <taxon>Pezizomycotina</taxon>
        <taxon>Leotiomycetes</taxon>
        <taxon>Helotiales</taxon>
        <taxon>Drepanopezizaceae</taxon>
        <taxon>Diplocarpon</taxon>
    </lineage>
</organism>
<feature type="region of interest" description="Disordered" evidence="1">
    <location>
        <begin position="1"/>
        <end position="51"/>
    </location>
</feature>
<dbReference type="Proteomes" id="UP000242519">
    <property type="component" value="Unassembled WGS sequence"/>
</dbReference>
<name>A0A218ZIM6_9HELO</name>
<dbReference type="EMBL" id="MZNU01000020">
    <property type="protein sequence ID" value="OWP07076.1"/>
    <property type="molecule type" value="Genomic_DNA"/>
</dbReference>
<reference evidence="2 3" key="1">
    <citation type="submission" date="2017-04" db="EMBL/GenBank/DDBJ databases">
        <title>Draft genome sequence of Marssonina coronaria NL1: causal agent of apple blotch.</title>
        <authorList>
            <person name="Cheng Q."/>
        </authorList>
    </citation>
    <scope>NUCLEOTIDE SEQUENCE [LARGE SCALE GENOMIC DNA]</scope>
    <source>
        <strain evidence="2 3">NL1</strain>
    </source>
</reference>
<proteinExistence type="predicted"/>
<gene>
    <name evidence="2" type="ORF">B2J93_6656</name>
</gene>
<dbReference type="AlphaFoldDB" id="A0A218ZIM6"/>
<evidence type="ECO:0000313" key="3">
    <source>
        <dbReference type="Proteomes" id="UP000242519"/>
    </source>
</evidence>